<proteinExistence type="predicted"/>
<sequence length="308" mass="37258">MKDIYNFYKKRKRSFFIKPLIFGYNLFRYKIISEKLFILLEYKKIFGVYPNLESPKLFTEKIQWLKLYDKNPLYTKCADKYEVREYVKEKIGEKHLIPLILVTENVEDIAAENLPNYPVIIKTNHDSGGGIIVRQKNNVNYKEIHKLLKKRLSKNYYNLNREWEYKDIKPKIIVEKLMSDESGNTLLNDYKIFCFNGKPRYIQTLLDRETGVKEDWYDINWNRQEFRYFSEESKEIERPKELDLMLKLSERLASDFKFVRVDLYKVKDEIYFGELTFKPYSGLMIWNPRQWDFELGSQLDLKISKGEK</sequence>
<keyword evidence="2" id="KW-1185">Reference proteome</keyword>
<evidence type="ECO:0000313" key="2">
    <source>
        <dbReference type="Proteomes" id="UP000602057"/>
    </source>
</evidence>
<accession>A0A8J6Q3K0</accession>
<dbReference type="SUPFAM" id="SSF56059">
    <property type="entry name" value="Glutathione synthetase ATP-binding domain-like"/>
    <property type="match status" value="1"/>
</dbReference>
<dbReference type="EMBL" id="JACVXC010000001">
    <property type="protein sequence ID" value="MBD0833809.1"/>
    <property type="molecule type" value="Genomic_DNA"/>
</dbReference>
<dbReference type="GO" id="GO:0016740">
    <property type="term" value="F:transferase activity"/>
    <property type="evidence" value="ECO:0007669"/>
    <property type="project" value="UniProtKB-KW"/>
</dbReference>
<organism evidence="1 2">
    <name type="scientific">Aestuariibaculum suncheonense</name>
    <dbReference type="NCBI Taxonomy" id="1028745"/>
    <lineage>
        <taxon>Bacteria</taxon>
        <taxon>Pseudomonadati</taxon>
        <taxon>Bacteroidota</taxon>
        <taxon>Flavobacteriia</taxon>
        <taxon>Flavobacteriales</taxon>
        <taxon>Flavobacteriaceae</taxon>
    </lineage>
</organism>
<dbReference type="RefSeq" id="WP_188214311.1">
    <property type="nucleotide sequence ID" value="NZ_BAABGH010000004.1"/>
</dbReference>
<comment type="caution">
    <text evidence="1">The sequence shown here is derived from an EMBL/GenBank/DDBJ whole genome shotgun (WGS) entry which is preliminary data.</text>
</comment>
<dbReference type="Proteomes" id="UP000602057">
    <property type="component" value="Unassembled WGS sequence"/>
</dbReference>
<reference evidence="1" key="2">
    <citation type="submission" date="2020-09" db="EMBL/GenBank/DDBJ databases">
        <authorList>
            <person name="Wu Z."/>
        </authorList>
    </citation>
    <scope>NUCLEOTIDE SEQUENCE</scope>
    <source>
        <strain evidence="1">SC17</strain>
    </source>
</reference>
<reference evidence="1" key="1">
    <citation type="journal article" date="2013" name="Int. J. Syst. Evol. Microbiol.">
        <title>Aestuariibaculum suncheonense gen. nov., sp. nov., a marine bacterium of the family Flavobacteriaceae isolated from a tidal flat and emended descriptions of the genera Gaetbulibacter and Tamlana.</title>
        <authorList>
            <person name="Jeong S.H."/>
            <person name="Park M.S."/>
            <person name="Jin H.M."/>
            <person name="Lee K."/>
            <person name="Park W."/>
            <person name="Jeon C.O."/>
        </authorList>
    </citation>
    <scope>NUCLEOTIDE SEQUENCE</scope>
    <source>
        <strain evidence="1">SC17</strain>
    </source>
</reference>
<name>A0A8J6Q3K0_9FLAO</name>
<dbReference type="Pfam" id="PF14305">
    <property type="entry name" value="ATPgrasp_TupA"/>
    <property type="match status" value="1"/>
</dbReference>
<dbReference type="AlphaFoldDB" id="A0A8J6Q3K0"/>
<dbReference type="InterPro" id="IPR029465">
    <property type="entry name" value="ATPgrasp_TupA"/>
</dbReference>
<keyword evidence="1" id="KW-0808">Transferase</keyword>
<gene>
    <name evidence="1" type="ORF">ICJ84_00020</name>
</gene>
<evidence type="ECO:0000313" key="1">
    <source>
        <dbReference type="EMBL" id="MBD0833809.1"/>
    </source>
</evidence>
<protein>
    <submittedName>
        <fullName evidence="1">Glycosyl transferase</fullName>
    </submittedName>
</protein>